<feature type="domain" description="Prion-inhibition and propagation HeLo" evidence="1">
    <location>
        <begin position="6"/>
        <end position="173"/>
    </location>
</feature>
<evidence type="ECO:0000259" key="1">
    <source>
        <dbReference type="Pfam" id="PF14479"/>
    </source>
</evidence>
<reference evidence="2 3" key="1">
    <citation type="submission" date="2023-01" db="EMBL/GenBank/DDBJ databases">
        <title>Analysis of 21 Apiospora genomes using comparative genomics revels a genus with tremendous synthesis potential of carbohydrate active enzymes and secondary metabolites.</title>
        <authorList>
            <person name="Sorensen T."/>
        </authorList>
    </citation>
    <scope>NUCLEOTIDE SEQUENCE [LARGE SCALE GENOMIC DNA]</scope>
    <source>
        <strain evidence="2 3">CBS 117206</strain>
    </source>
</reference>
<proteinExistence type="predicted"/>
<keyword evidence="2" id="KW-0034">Amyloid</keyword>
<dbReference type="InterPro" id="IPR029498">
    <property type="entry name" value="HeLo_dom"/>
</dbReference>
<dbReference type="EMBL" id="JAQQWP010000009">
    <property type="protein sequence ID" value="KAK8101693.1"/>
    <property type="molecule type" value="Genomic_DNA"/>
</dbReference>
<keyword evidence="2" id="KW-0640">Prion</keyword>
<organism evidence="2 3">
    <name type="scientific">Apiospora kogelbergensis</name>
    <dbReference type="NCBI Taxonomy" id="1337665"/>
    <lineage>
        <taxon>Eukaryota</taxon>
        <taxon>Fungi</taxon>
        <taxon>Dikarya</taxon>
        <taxon>Ascomycota</taxon>
        <taxon>Pezizomycotina</taxon>
        <taxon>Sordariomycetes</taxon>
        <taxon>Xylariomycetidae</taxon>
        <taxon>Amphisphaeriales</taxon>
        <taxon>Apiosporaceae</taxon>
        <taxon>Apiospora</taxon>
    </lineage>
</organism>
<gene>
    <name evidence="2" type="ORF">PG999_012067</name>
</gene>
<protein>
    <submittedName>
        <fullName evidence="2">Prion-inhibition and propagation-domain-containing protein</fullName>
    </submittedName>
</protein>
<dbReference type="Pfam" id="PF14479">
    <property type="entry name" value="HeLo"/>
    <property type="match status" value="1"/>
</dbReference>
<evidence type="ECO:0000313" key="2">
    <source>
        <dbReference type="EMBL" id="KAK8101693.1"/>
    </source>
</evidence>
<comment type="caution">
    <text evidence="2">The sequence shown here is derived from an EMBL/GenBank/DDBJ whole genome shotgun (WGS) entry which is preliminary data.</text>
</comment>
<keyword evidence="3" id="KW-1185">Reference proteome</keyword>
<name>A0AAW0QKC2_9PEZI</name>
<dbReference type="AlphaFoldDB" id="A0AAW0QKC2"/>
<evidence type="ECO:0000313" key="3">
    <source>
        <dbReference type="Proteomes" id="UP001392437"/>
    </source>
</evidence>
<sequence length="241" mass="27395">MTDPLGTTLGVLGVVGVLSVCLQGFDLIQAGCSVGKDFTLLQKEYSSQQFRVHVWARMSGFFDKGGPDRRLDDVRVKAMVQIQLEAIALLLEDASKIVRRYQIAQDTNLVTTLGATTNFVEKGLYLDRIKQTKKQAGVLGAFRWALKDRAAFETLLPRLKNRIDSLYFVTEKLHLFEQEKRSTHSRLRSRASMKLLFCTRPFRCRSQNRLCQKDGDNKTTTTFLQQHEEILGLEHLRGDIG</sequence>
<accession>A0AAW0QKC2</accession>
<dbReference type="Proteomes" id="UP001392437">
    <property type="component" value="Unassembled WGS sequence"/>
</dbReference>
<dbReference type="Gene3D" id="1.20.120.1020">
    <property type="entry name" value="Prion-inhibition and propagation, HeLo domain"/>
    <property type="match status" value="1"/>
</dbReference>
<dbReference type="InterPro" id="IPR038305">
    <property type="entry name" value="HeLo_sf"/>
</dbReference>